<dbReference type="EMBL" id="BSXW01000154">
    <property type="protein sequence ID" value="GMF13382.1"/>
    <property type="molecule type" value="Genomic_DNA"/>
</dbReference>
<evidence type="ECO:0000313" key="1">
    <source>
        <dbReference type="EMBL" id="GMF13382.1"/>
    </source>
</evidence>
<gene>
    <name evidence="1" type="ORF">Plil01_000386000</name>
</gene>
<comment type="caution">
    <text evidence="1">The sequence shown here is derived from an EMBL/GenBank/DDBJ whole genome shotgun (WGS) entry which is preliminary data.</text>
</comment>
<organism evidence="1 2">
    <name type="scientific">Phytophthora lilii</name>
    <dbReference type="NCBI Taxonomy" id="2077276"/>
    <lineage>
        <taxon>Eukaryota</taxon>
        <taxon>Sar</taxon>
        <taxon>Stramenopiles</taxon>
        <taxon>Oomycota</taxon>
        <taxon>Peronosporomycetes</taxon>
        <taxon>Peronosporales</taxon>
        <taxon>Peronosporaceae</taxon>
        <taxon>Phytophthora</taxon>
    </lineage>
</organism>
<proteinExistence type="predicted"/>
<protein>
    <submittedName>
        <fullName evidence="1">Unnamed protein product</fullName>
    </submittedName>
</protein>
<reference evidence="1" key="1">
    <citation type="submission" date="2023-04" db="EMBL/GenBank/DDBJ databases">
        <title>Phytophthora lilii NBRC 32176.</title>
        <authorList>
            <person name="Ichikawa N."/>
            <person name="Sato H."/>
            <person name="Tonouchi N."/>
        </authorList>
    </citation>
    <scope>NUCLEOTIDE SEQUENCE</scope>
    <source>
        <strain evidence="1">NBRC 32176</strain>
    </source>
</reference>
<accession>A0A9W6THL2</accession>
<dbReference type="Proteomes" id="UP001165083">
    <property type="component" value="Unassembled WGS sequence"/>
</dbReference>
<evidence type="ECO:0000313" key="2">
    <source>
        <dbReference type="Proteomes" id="UP001165083"/>
    </source>
</evidence>
<name>A0A9W6THL2_9STRA</name>
<sequence>MGHKSTAEYQGVAAQAANGQTIHGGTSIVEKYVAVTRVTTLRLLYLMPPLTKQYLEYFIPRENALRESRRLQGIEEAQSL</sequence>
<keyword evidence="2" id="KW-1185">Reference proteome</keyword>
<dbReference type="AlphaFoldDB" id="A0A9W6THL2"/>